<dbReference type="Proteomes" id="UP001162164">
    <property type="component" value="Unassembled WGS sequence"/>
</dbReference>
<comment type="caution">
    <text evidence="5">The sequence shown here is derived from an EMBL/GenBank/DDBJ whole genome shotgun (WGS) entry which is preliminary data.</text>
</comment>
<gene>
    <name evidence="5" type="ORF">NQ317_009059</name>
</gene>
<organism evidence="5 6">
    <name type="scientific">Molorchus minor</name>
    <dbReference type="NCBI Taxonomy" id="1323400"/>
    <lineage>
        <taxon>Eukaryota</taxon>
        <taxon>Metazoa</taxon>
        <taxon>Ecdysozoa</taxon>
        <taxon>Arthropoda</taxon>
        <taxon>Hexapoda</taxon>
        <taxon>Insecta</taxon>
        <taxon>Pterygota</taxon>
        <taxon>Neoptera</taxon>
        <taxon>Endopterygota</taxon>
        <taxon>Coleoptera</taxon>
        <taxon>Polyphaga</taxon>
        <taxon>Cucujiformia</taxon>
        <taxon>Chrysomeloidea</taxon>
        <taxon>Cerambycidae</taxon>
        <taxon>Lamiinae</taxon>
        <taxon>Monochamini</taxon>
        <taxon>Molorchus</taxon>
    </lineage>
</organism>
<name>A0ABQ9J1B5_9CUCU</name>
<evidence type="ECO:0000313" key="5">
    <source>
        <dbReference type="EMBL" id="KAJ8970907.1"/>
    </source>
</evidence>
<accession>A0ABQ9J1B5</accession>
<dbReference type="PANTHER" id="PTHR13227">
    <property type="entry name" value="EUKARYOTIC TRANSLATION INITIATION FACTOR 2A"/>
    <property type="match status" value="1"/>
</dbReference>
<dbReference type="PANTHER" id="PTHR13227:SF0">
    <property type="entry name" value="EUKARYOTIC TRANSLATION INITIATION FACTOR 2A"/>
    <property type="match status" value="1"/>
</dbReference>
<keyword evidence="6" id="KW-1185">Reference proteome</keyword>
<keyword evidence="2" id="KW-0853">WD repeat</keyword>
<proteinExistence type="predicted"/>
<reference evidence="5" key="1">
    <citation type="journal article" date="2023" name="Insect Mol. Biol.">
        <title>Genome sequencing provides insights into the evolution of gene families encoding plant cell wall-degrading enzymes in longhorned beetles.</title>
        <authorList>
            <person name="Shin N.R."/>
            <person name="Okamura Y."/>
            <person name="Kirsch R."/>
            <person name="Pauchet Y."/>
        </authorList>
    </citation>
    <scope>NUCLEOTIDE SEQUENCE</scope>
    <source>
        <strain evidence="5">MMC_N1</strain>
    </source>
</reference>
<keyword evidence="1" id="KW-0396">Initiation factor</keyword>
<protein>
    <recommendedName>
        <fullName evidence="7">Eukaryotic translation initiation factor 2A</fullName>
    </recommendedName>
</protein>
<evidence type="ECO:0000256" key="1">
    <source>
        <dbReference type="ARBA" id="ARBA00022540"/>
    </source>
</evidence>
<keyword evidence="3" id="KW-0677">Repeat</keyword>
<dbReference type="EMBL" id="JAPWTJ010001556">
    <property type="protein sequence ID" value="KAJ8970907.1"/>
    <property type="molecule type" value="Genomic_DNA"/>
</dbReference>
<sequence>MTSIPIAVRSSSGISLTSGPPNFGNIEEFNPVPSKSCRTMLFSPDGTYFAYVNGQMLKIVRTDSWKDVAAIESTKAYHLAFSPKSTFLMSWEPFTVSNANPQGTPNLNIYKSEDGQLGTPVEFR</sequence>
<evidence type="ECO:0000313" key="6">
    <source>
        <dbReference type="Proteomes" id="UP001162164"/>
    </source>
</evidence>
<dbReference type="SUPFAM" id="SSF82171">
    <property type="entry name" value="DPP6 N-terminal domain-like"/>
    <property type="match status" value="1"/>
</dbReference>
<evidence type="ECO:0000256" key="4">
    <source>
        <dbReference type="ARBA" id="ARBA00022917"/>
    </source>
</evidence>
<evidence type="ECO:0008006" key="7">
    <source>
        <dbReference type="Google" id="ProtNLM"/>
    </source>
</evidence>
<keyword evidence="4" id="KW-0648">Protein biosynthesis</keyword>
<evidence type="ECO:0000256" key="3">
    <source>
        <dbReference type="ARBA" id="ARBA00022737"/>
    </source>
</evidence>
<evidence type="ECO:0000256" key="2">
    <source>
        <dbReference type="ARBA" id="ARBA00022574"/>
    </source>
</evidence>
<dbReference type="InterPro" id="IPR011387">
    <property type="entry name" value="TIF2A"/>
</dbReference>